<evidence type="ECO:0000256" key="1">
    <source>
        <dbReference type="SAM" id="MobiDB-lite"/>
    </source>
</evidence>
<reference evidence="2 3" key="1">
    <citation type="journal article" date="2019" name="Commun. Biol.">
        <title>The bagworm genome reveals a unique fibroin gene that provides high tensile strength.</title>
        <authorList>
            <person name="Kono N."/>
            <person name="Nakamura H."/>
            <person name="Ohtoshi R."/>
            <person name="Tomita M."/>
            <person name="Numata K."/>
            <person name="Arakawa K."/>
        </authorList>
    </citation>
    <scope>NUCLEOTIDE SEQUENCE [LARGE SCALE GENOMIC DNA]</scope>
</reference>
<sequence length="107" mass="11655">MGRPVEYHTVTEYGREVAAFAVAVRPVTESFGRSLPLSSFHRADLPPLDIPIPSQGAGDALMTLLKLRLSIGGTELSVREHNSHLTGFLKPAPTMSRRSHNERAHAA</sequence>
<comment type="caution">
    <text evidence="2">The sequence shown here is derived from an EMBL/GenBank/DDBJ whole genome shotgun (WGS) entry which is preliminary data.</text>
</comment>
<evidence type="ECO:0000313" key="3">
    <source>
        <dbReference type="Proteomes" id="UP000299102"/>
    </source>
</evidence>
<dbReference type="AlphaFoldDB" id="A0A4C1Y2X4"/>
<protein>
    <submittedName>
        <fullName evidence="2">Uncharacterized protein</fullName>
    </submittedName>
</protein>
<accession>A0A4C1Y2X4</accession>
<name>A0A4C1Y2X4_EUMVA</name>
<feature type="region of interest" description="Disordered" evidence="1">
    <location>
        <begin position="86"/>
        <end position="107"/>
    </location>
</feature>
<dbReference type="Proteomes" id="UP000299102">
    <property type="component" value="Unassembled WGS sequence"/>
</dbReference>
<proteinExistence type="predicted"/>
<evidence type="ECO:0000313" key="2">
    <source>
        <dbReference type="EMBL" id="GBP70561.1"/>
    </source>
</evidence>
<dbReference type="EMBL" id="BGZK01001079">
    <property type="protein sequence ID" value="GBP70561.1"/>
    <property type="molecule type" value="Genomic_DNA"/>
</dbReference>
<keyword evidence="3" id="KW-1185">Reference proteome</keyword>
<gene>
    <name evidence="2" type="ORF">EVAR_54369_1</name>
</gene>
<organism evidence="2 3">
    <name type="scientific">Eumeta variegata</name>
    <name type="common">Bagworm moth</name>
    <name type="synonym">Eumeta japonica</name>
    <dbReference type="NCBI Taxonomy" id="151549"/>
    <lineage>
        <taxon>Eukaryota</taxon>
        <taxon>Metazoa</taxon>
        <taxon>Ecdysozoa</taxon>
        <taxon>Arthropoda</taxon>
        <taxon>Hexapoda</taxon>
        <taxon>Insecta</taxon>
        <taxon>Pterygota</taxon>
        <taxon>Neoptera</taxon>
        <taxon>Endopterygota</taxon>
        <taxon>Lepidoptera</taxon>
        <taxon>Glossata</taxon>
        <taxon>Ditrysia</taxon>
        <taxon>Tineoidea</taxon>
        <taxon>Psychidae</taxon>
        <taxon>Oiketicinae</taxon>
        <taxon>Eumeta</taxon>
    </lineage>
</organism>